<dbReference type="RefSeq" id="WP_154546826.1">
    <property type="nucleotide sequence ID" value="NZ_VUMX01000001.1"/>
</dbReference>
<accession>A0A6A8MD79</accession>
<dbReference type="Pfam" id="PF07724">
    <property type="entry name" value="AAA_2"/>
    <property type="match status" value="1"/>
</dbReference>
<dbReference type="SMART" id="SM00382">
    <property type="entry name" value="AAA"/>
    <property type="match status" value="2"/>
</dbReference>
<reference evidence="11 12" key="1">
    <citation type="submission" date="2019-08" db="EMBL/GenBank/DDBJ databases">
        <title>In-depth cultivation of the pig gut microbiome towards novel bacterial diversity and tailored functional studies.</title>
        <authorList>
            <person name="Wylensek D."/>
            <person name="Hitch T.C.A."/>
            <person name="Clavel T."/>
        </authorList>
    </citation>
    <scope>NUCLEOTIDE SEQUENCE [LARGE SCALE GENOMIC DNA]</scope>
    <source>
        <strain evidence="11 12">Bifido-178-WT-2B</strain>
    </source>
</reference>
<keyword evidence="1 6" id="KW-0677">Repeat</keyword>
<dbReference type="InterPro" id="IPR003593">
    <property type="entry name" value="AAA+_ATPase"/>
</dbReference>
<dbReference type="FunFam" id="3.40.50.300:FF:000025">
    <property type="entry name" value="ATP-dependent Clp protease subunit"/>
    <property type="match status" value="1"/>
</dbReference>
<evidence type="ECO:0000259" key="10">
    <source>
        <dbReference type="PROSITE" id="PS51903"/>
    </source>
</evidence>
<dbReference type="InterPro" id="IPR003959">
    <property type="entry name" value="ATPase_AAA_core"/>
</dbReference>
<dbReference type="PROSITE" id="PS51903">
    <property type="entry name" value="CLP_R"/>
    <property type="match status" value="1"/>
</dbReference>
<dbReference type="SUPFAM" id="SSF52540">
    <property type="entry name" value="P-loop containing nucleoside triphosphate hydrolases"/>
    <property type="match status" value="2"/>
</dbReference>
<dbReference type="InterPro" id="IPR001943">
    <property type="entry name" value="UVR_dom"/>
</dbReference>
<evidence type="ECO:0000256" key="2">
    <source>
        <dbReference type="ARBA" id="ARBA00022741"/>
    </source>
</evidence>
<dbReference type="GO" id="GO:0005524">
    <property type="term" value="F:ATP binding"/>
    <property type="evidence" value="ECO:0007669"/>
    <property type="project" value="UniProtKB-KW"/>
</dbReference>
<dbReference type="Pfam" id="PF02861">
    <property type="entry name" value="Clp_N"/>
    <property type="match status" value="1"/>
</dbReference>
<feature type="region of interest" description="Disordered" evidence="8">
    <location>
        <begin position="145"/>
        <end position="170"/>
    </location>
</feature>
<feature type="coiled-coil region" evidence="7">
    <location>
        <begin position="419"/>
        <end position="465"/>
    </location>
</feature>
<dbReference type="CDD" id="cd19499">
    <property type="entry name" value="RecA-like_ClpB_Hsp104-like"/>
    <property type="match status" value="1"/>
</dbReference>
<proteinExistence type="predicted"/>
<comment type="caution">
    <text evidence="11">The sequence shown here is derived from an EMBL/GenBank/DDBJ whole genome shotgun (WGS) entry which is preliminary data.</text>
</comment>
<feature type="domain" description="Clp R" evidence="10">
    <location>
        <begin position="1"/>
        <end position="69"/>
    </location>
</feature>
<dbReference type="InterPro" id="IPR019489">
    <property type="entry name" value="Clp_ATPase_C"/>
</dbReference>
<keyword evidence="7" id="KW-0175">Coiled coil</keyword>
<dbReference type="Gene3D" id="3.40.50.300">
    <property type="entry name" value="P-loop containing nucleotide triphosphate hydrolases"/>
    <property type="match status" value="2"/>
</dbReference>
<dbReference type="PANTHER" id="PTHR11638">
    <property type="entry name" value="ATP-DEPENDENT CLP PROTEASE"/>
    <property type="match status" value="1"/>
</dbReference>
<dbReference type="PROSITE" id="PS00871">
    <property type="entry name" value="CLPAB_2"/>
    <property type="match status" value="1"/>
</dbReference>
<dbReference type="Gene3D" id="4.10.860.10">
    <property type="entry name" value="UVR domain"/>
    <property type="match status" value="1"/>
</dbReference>
<dbReference type="GO" id="GO:0006508">
    <property type="term" value="P:proteolysis"/>
    <property type="evidence" value="ECO:0007669"/>
    <property type="project" value="UniProtKB-KW"/>
</dbReference>
<keyword evidence="11" id="KW-0645">Protease</keyword>
<dbReference type="SMART" id="SM01086">
    <property type="entry name" value="ClpB_D2-small"/>
    <property type="match status" value="1"/>
</dbReference>
<evidence type="ECO:0000313" key="12">
    <source>
        <dbReference type="Proteomes" id="UP000438120"/>
    </source>
</evidence>
<feature type="domain" description="UVR" evidence="9">
    <location>
        <begin position="423"/>
        <end position="458"/>
    </location>
</feature>
<sequence>MQNSYSNSSNQVLEIAEEQARSFHHRLIGTEHVLLALVIESEGKAGKILRTMSVTPTAVREEIERYTGYGSAASANYMEFSPRLTLALDYAKRNSEMRHSKEIETTDILLALISSEQVLSAMILRNLDVDLNSLRDEIDDANSVGQAADEGGQTGSDVSRGQSSTPTLDKYGMDLNQRAREGQIDPVIGRERELQRVIQILSRRTKNNPLLVGEPGVGKTAVAEALASEIVAKQVPRDLQGKRVVSLDVNSMVAGTRYRGEFEERLDRLIKEVSASKNVILFVDEIHSLVKAGDAEGAMSASNTLKPALARGDIQLIGATTYEEYRKHMEKDQAFVRRFQLVRLDAPNDEETLKILEGIKDKYEDYHRVALSEEALKAAVDLSTRYIADRFQPDKSIDLIDEASAAVKLANDTGEDKELAELDLEINRTLKKKNDAAAKQNFDEAASLRDEEQRLRQKRAAVAAKLEGKMSKRAVVGPEDVAKVVSIWTGVPVTQLKTSENKRLANLETILHERVIGQDAAVSAVAKAIRRSRSGLKDENRPIGSFLFLGPTGVGKTELAKAVAEAVFGSEDSIVRVDMSEYMDKEASSKLIGSAPGYVGYEEGGQLSNKVREHPYSVVLLDEVEKANPEIFNVLLRVLDEGFMTDSLGRKIDFRNTIIIMTSNLGSRSLESDSHVGFASVQEDQSKVIADKVKKATKDFFRPEFLNRIDEKIVFEPLQPKQLRAIVSLLTKKLVTRLAKQQITLKISPAALDQLAKDGYNPEMGARPLRRTIQDQVEDQIAEYIVSEELKSGDTIKVGARGGKLRFAIVKAKSDEKIKG</sequence>
<keyword evidence="3 11" id="KW-0067">ATP-binding</keyword>
<dbReference type="Gene3D" id="1.10.8.60">
    <property type="match status" value="2"/>
</dbReference>
<dbReference type="PANTHER" id="PTHR11638:SF18">
    <property type="entry name" value="HEAT SHOCK PROTEIN 104"/>
    <property type="match status" value="1"/>
</dbReference>
<dbReference type="Gene3D" id="1.10.1780.10">
    <property type="entry name" value="Clp, N-terminal domain"/>
    <property type="match status" value="1"/>
</dbReference>
<keyword evidence="11" id="KW-0378">Hydrolase</keyword>
<evidence type="ECO:0000259" key="9">
    <source>
        <dbReference type="PROSITE" id="PS50151"/>
    </source>
</evidence>
<dbReference type="Proteomes" id="UP000438120">
    <property type="component" value="Unassembled WGS sequence"/>
</dbReference>
<dbReference type="PRINTS" id="PR00300">
    <property type="entry name" value="CLPPROTEASEA"/>
</dbReference>
<evidence type="ECO:0000256" key="4">
    <source>
        <dbReference type="ARBA" id="ARBA00023186"/>
    </source>
</evidence>
<dbReference type="InterPro" id="IPR050130">
    <property type="entry name" value="ClpA_ClpB"/>
</dbReference>
<dbReference type="Pfam" id="PF00004">
    <property type="entry name" value="AAA"/>
    <property type="match status" value="1"/>
</dbReference>
<feature type="compositionally biased region" description="Polar residues" evidence="8">
    <location>
        <begin position="155"/>
        <end position="167"/>
    </location>
</feature>
<organism evidence="11 12">
    <name type="scientific">Lactobacillus porci</name>
    <dbReference type="NCBI Taxonomy" id="2012477"/>
    <lineage>
        <taxon>Bacteria</taxon>
        <taxon>Bacillati</taxon>
        <taxon>Bacillota</taxon>
        <taxon>Bacilli</taxon>
        <taxon>Lactobacillales</taxon>
        <taxon>Lactobacillaceae</taxon>
        <taxon>Lactobacillus</taxon>
    </lineage>
</organism>
<evidence type="ECO:0000256" key="8">
    <source>
        <dbReference type="SAM" id="MobiDB-lite"/>
    </source>
</evidence>
<evidence type="ECO:0000256" key="3">
    <source>
        <dbReference type="ARBA" id="ARBA00022840"/>
    </source>
</evidence>
<dbReference type="AlphaFoldDB" id="A0A6A8MD79"/>
<dbReference type="Pfam" id="PF10431">
    <property type="entry name" value="ClpB_D2-small"/>
    <property type="match status" value="1"/>
</dbReference>
<dbReference type="SUPFAM" id="SSF81923">
    <property type="entry name" value="Double Clp-N motif"/>
    <property type="match status" value="1"/>
</dbReference>
<dbReference type="CDD" id="cd00009">
    <property type="entry name" value="AAA"/>
    <property type="match status" value="1"/>
</dbReference>
<dbReference type="GO" id="GO:0005737">
    <property type="term" value="C:cytoplasm"/>
    <property type="evidence" value="ECO:0007669"/>
    <property type="project" value="TreeGrafter"/>
</dbReference>
<dbReference type="InterPro" id="IPR041546">
    <property type="entry name" value="ClpA/ClpB_AAA_lid"/>
</dbReference>
<dbReference type="InterPro" id="IPR027417">
    <property type="entry name" value="P-loop_NTPase"/>
</dbReference>
<dbReference type="GO" id="GO:0034605">
    <property type="term" value="P:cellular response to heat"/>
    <property type="evidence" value="ECO:0007669"/>
    <property type="project" value="TreeGrafter"/>
</dbReference>
<keyword evidence="12" id="KW-1185">Reference proteome</keyword>
<dbReference type="FunFam" id="3.40.50.300:FF:000010">
    <property type="entry name" value="Chaperone clpB 1, putative"/>
    <property type="match status" value="1"/>
</dbReference>
<evidence type="ECO:0000256" key="1">
    <source>
        <dbReference type="ARBA" id="ARBA00022737"/>
    </source>
</evidence>
<dbReference type="InterPro" id="IPR001270">
    <property type="entry name" value="ClpA/B"/>
</dbReference>
<dbReference type="GO" id="GO:0016887">
    <property type="term" value="F:ATP hydrolysis activity"/>
    <property type="evidence" value="ECO:0007669"/>
    <property type="project" value="InterPro"/>
</dbReference>
<dbReference type="GO" id="GO:0008233">
    <property type="term" value="F:peptidase activity"/>
    <property type="evidence" value="ECO:0007669"/>
    <property type="project" value="UniProtKB-KW"/>
</dbReference>
<keyword evidence="4" id="KW-0143">Chaperone</keyword>
<keyword evidence="2" id="KW-0547">Nucleotide-binding</keyword>
<protein>
    <submittedName>
        <fullName evidence="11">ATP-dependent Clp protease ATP-binding subunit</fullName>
    </submittedName>
</protein>
<dbReference type="InterPro" id="IPR004176">
    <property type="entry name" value="Clp_R_N"/>
</dbReference>
<evidence type="ECO:0000256" key="6">
    <source>
        <dbReference type="PROSITE-ProRule" id="PRU01251"/>
    </source>
</evidence>
<dbReference type="Pfam" id="PF17871">
    <property type="entry name" value="AAA_lid_9"/>
    <property type="match status" value="1"/>
</dbReference>
<dbReference type="InterPro" id="IPR036628">
    <property type="entry name" value="Clp_N_dom_sf"/>
</dbReference>
<evidence type="ECO:0000256" key="7">
    <source>
        <dbReference type="SAM" id="Coils"/>
    </source>
</evidence>
<evidence type="ECO:0000256" key="5">
    <source>
        <dbReference type="ARBA" id="ARBA00025613"/>
    </source>
</evidence>
<dbReference type="InterPro" id="IPR028299">
    <property type="entry name" value="ClpA/B_CS2"/>
</dbReference>
<dbReference type="EMBL" id="VUMX01000001">
    <property type="protein sequence ID" value="MST86160.1"/>
    <property type="molecule type" value="Genomic_DNA"/>
</dbReference>
<name>A0A6A8MD79_9LACO</name>
<dbReference type="OrthoDB" id="9803641at2"/>
<dbReference type="PROSITE" id="PS50151">
    <property type="entry name" value="UVR"/>
    <property type="match status" value="1"/>
</dbReference>
<comment type="function">
    <text evidence="5">Part of a stress-induced multi-chaperone system, it is involved in the recovery of the cell from heat-induced damage, in cooperation with DnaK, DnaJ and GrpE. Acts before DnaK, in the processing of protein aggregates. Protein binding stimulates the ATPase activity; ATP hydrolysis unfolds the denatured protein aggregates, which probably helps expose new hydrophobic binding sites on the surface of ClpB-bound aggregates, contributing to the solubilization and refolding of denatured protein aggregates by DnaK.</text>
</comment>
<gene>
    <name evidence="11" type="ORF">FYJ62_00470</name>
</gene>
<evidence type="ECO:0000313" key="11">
    <source>
        <dbReference type="EMBL" id="MST86160.1"/>
    </source>
</evidence>